<dbReference type="Proteomes" id="UP000298030">
    <property type="component" value="Unassembled WGS sequence"/>
</dbReference>
<gene>
    <name evidence="1" type="ORF">FA13DRAFT_1712899</name>
</gene>
<evidence type="ECO:0000313" key="1">
    <source>
        <dbReference type="EMBL" id="TEB26910.1"/>
    </source>
</evidence>
<protein>
    <submittedName>
        <fullName evidence="1">Uncharacterized protein</fullName>
    </submittedName>
</protein>
<accession>A0A4Y7SYI7</accession>
<proteinExistence type="predicted"/>
<sequence>MAHGLGARDLGGLNMTIAKWAKWAPGLRWRSSPWHGFKLYGVFVNTVVRFQAGTVLHNPSPNTGPVIIDGGQLAHHAQLMSKARPRTPGFEHQRARGMGDKLSLFESSSAEMERLVRARKGYAGALTSGLVEHLPPHPKFQPPADNSPPVRILSQRCCCRIEHAFTLSYRGPACPIPWLDLPHEEQLESSSRCVPALFDLLRSPAFTPYWCTLVNGDG</sequence>
<organism evidence="1 2">
    <name type="scientific">Coprinellus micaceus</name>
    <name type="common">Glistening ink-cap mushroom</name>
    <name type="synonym">Coprinus micaceus</name>
    <dbReference type="NCBI Taxonomy" id="71717"/>
    <lineage>
        <taxon>Eukaryota</taxon>
        <taxon>Fungi</taxon>
        <taxon>Dikarya</taxon>
        <taxon>Basidiomycota</taxon>
        <taxon>Agaricomycotina</taxon>
        <taxon>Agaricomycetes</taxon>
        <taxon>Agaricomycetidae</taxon>
        <taxon>Agaricales</taxon>
        <taxon>Agaricineae</taxon>
        <taxon>Psathyrellaceae</taxon>
        <taxon>Coprinellus</taxon>
    </lineage>
</organism>
<keyword evidence="2" id="KW-1185">Reference proteome</keyword>
<reference evidence="1 2" key="1">
    <citation type="journal article" date="2019" name="Nat. Ecol. Evol.">
        <title>Megaphylogeny resolves global patterns of mushroom evolution.</title>
        <authorList>
            <person name="Varga T."/>
            <person name="Krizsan K."/>
            <person name="Foldi C."/>
            <person name="Dima B."/>
            <person name="Sanchez-Garcia M."/>
            <person name="Sanchez-Ramirez S."/>
            <person name="Szollosi G.J."/>
            <person name="Szarkandi J.G."/>
            <person name="Papp V."/>
            <person name="Albert L."/>
            <person name="Andreopoulos W."/>
            <person name="Angelini C."/>
            <person name="Antonin V."/>
            <person name="Barry K.W."/>
            <person name="Bougher N.L."/>
            <person name="Buchanan P."/>
            <person name="Buyck B."/>
            <person name="Bense V."/>
            <person name="Catcheside P."/>
            <person name="Chovatia M."/>
            <person name="Cooper J."/>
            <person name="Damon W."/>
            <person name="Desjardin D."/>
            <person name="Finy P."/>
            <person name="Geml J."/>
            <person name="Haridas S."/>
            <person name="Hughes K."/>
            <person name="Justo A."/>
            <person name="Karasinski D."/>
            <person name="Kautmanova I."/>
            <person name="Kiss B."/>
            <person name="Kocsube S."/>
            <person name="Kotiranta H."/>
            <person name="LaButti K.M."/>
            <person name="Lechner B.E."/>
            <person name="Liimatainen K."/>
            <person name="Lipzen A."/>
            <person name="Lukacs Z."/>
            <person name="Mihaltcheva S."/>
            <person name="Morgado L.N."/>
            <person name="Niskanen T."/>
            <person name="Noordeloos M.E."/>
            <person name="Ohm R.A."/>
            <person name="Ortiz-Santana B."/>
            <person name="Ovrebo C."/>
            <person name="Racz N."/>
            <person name="Riley R."/>
            <person name="Savchenko A."/>
            <person name="Shiryaev A."/>
            <person name="Soop K."/>
            <person name="Spirin V."/>
            <person name="Szebenyi C."/>
            <person name="Tomsovsky M."/>
            <person name="Tulloss R.E."/>
            <person name="Uehling J."/>
            <person name="Grigoriev I.V."/>
            <person name="Vagvolgyi C."/>
            <person name="Papp T."/>
            <person name="Martin F.M."/>
            <person name="Miettinen O."/>
            <person name="Hibbett D.S."/>
            <person name="Nagy L.G."/>
        </authorList>
    </citation>
    <scope>NUCLEOTIDE SEQUENCE [LARGE SCALE GENOMIC DNA]</scope>
    <source>
        <strain evidence="1 2">FP101781</strain>
    </source>
</reference>
<dbReference type="AlphaFoldDB" id="A0A4Y7SYI7"/>
<dbReference type="EMBL" id="QPFP01000044">
    <property type="protein sequence ID" value="TEB26910.1"/>
    <property type="molecule type" value="Genomic_DNA"/>
</dbReference>
<comment type="caution">
    <text evidence="1">The sequence shown here is derived from an EMBL/GenBank/DDBJ whole genome shotgun (WGS) entry which is preliminary data.</text>
</comment>
<name>A0A4Y7SYI7_COPMI</name>
<evidence type="ECO:0000313" key="2">
    <source>
        <dbReference type="Proteomes" id="UP000298030"/>
    </source>
</evidence>